<dbReference type="Proteomes" id="UP000078486">
    <property type="component" value="Unassembled WGS sequence"/>
</dbReference>
<sequence>MIDTIKKTLLAGVGAVVITKEKAEAVFEEFVRQGKISANDARIMAEKISEQGKREFEEVSSSLQSKIKDLLGRNEADVKQRLAALESRVALLEHKLAAESTRTGEP</sequence>
<gene>
    <name evidence="2" type="ORF">AW736_19280</name>
</gene>
<proteinExistence type="predicted"/>
<dbReference type="RefSeq" id="WP_068771922.1">
    <property type="nucleotide sequence ID" value="NZ_CP109796.1"/>
</dbReference>
<keyword evidence="3" id="KW-1185">Reference proteome</keyword>
<evidence type="ECO:0000313" key="2">
    <source>
        <dbReference type="EMBL" id="OAM88323.1"/>
    </source>
</evidence>
<keyword evidence="1" id="KW-0175">Coiled coil</keyword>
<reference evidence="2 3" key="1">
    <citation type="submission" date="2016-01" db="EMBL/GenBank/DDBJ databases">
        <title>High potential of lignocellulose degradation of a new Verrucomicrobia species.</title>
        <authorList>
            <person name="Wang Y."/>
            <person name="Shi Y."/>
            <person name="Qiu Z."/>
            <person name="Liu S."/>
            <person name="Yang H."/>
        </authorList>
    </citation>
    <scope>NUCLEOTIDE SEQUENCE [LARGE SCALE GENOMIC DNA]</scope>
    <source>
        <strain evidence="2 3">TSB47</strain>
    </source>
</reference>
<organism evidence="2 3">
    <name type="scientific">Termitidicoccus mucosus</name>
    <dbReference type="NCBI Taxonomy" id="1184151"/>
    <lineage>
        <taxon>Bacteria</taxon>
        <taxon>Pseudomonadati</taxon>
        <taxon>Verrucomicrobiota</taxon>
        <taxon>Opitutia</taxon>
        <taxon>Opitutales</taxon>
        <taxon>Opitutaceae</taxon>
        <taxon>Termitidicoccus</taxon>
    </lineage>
</organism>
<dbReference type="STRING" id="1184151.AW736_19280"/>
<evidence type="ECO:0000313" key="3">
    <source>
        <dbReference type="Proteomes" id="UP000078486"/>
    </source>
</evidence>
<dbReference type="AlphaFoldDB" id="A0A178IE80"/>
<feature type="coiled-coil region" evidence="1">
    <location>
        <begin position="75"/>
        <end position="102"/>
    </location>
</feature>
<comment type="caution">
    <text evidence="2">The sequence shown here is derived from an EMBL/GenBank/DDBJ whole genome shotgun (WGS) entry which is preliminary data.</text>
</comment>
<evidence type="ECO:0000256" key="1">
    <source>
        <dbReference type="SAM" id="Coils"/>
    </source>
</evidence>
<evidence type="ECO:0008006" key="4">
    <source>
        <dbReference type="Google" id="ProtNLM"/>
    </source>
</evidence>
<name>A0A178IE80_9BACT</name>
<dbReference type="EMBL" id="LRRQ01000137">
    <property type="protein sequence ID" value="OAM88323.1"/>
    <property type="molecule type" value="Genomic_DNA"/>
</dbReference>
<protein>
    <recommendedName>
        <fullName evidence="4">Polyhydroxyalkanoate synthesis regulator phasin</fullName>
    </recommendedName>
</protein>
<dbReference type="OrthoDB" id="198919at2"/>
<accession>A0A178IE80</accession>